<dbReference type="AlphaFoldDB" id="A0A5J4W4V3"/>
<name>A0A5J4W4V3_9EUKA</name>
<proteinExistence type="predicted"/>
<protein>
    <submittedName>
        <fullName evidence="1">Uncharacterized protein</fullName>
    </submittedName>
</protein>
<dbReference type="EMBL" id="SNRW01003401">
    <property type="protein sequence ID" value="KAA6389947.1"/>
    <property type="molecule type" value="Genomic_DNA"/>
</dbReference>
<comment type="caution">
    <text evidence="1">The sequence shown here is derived from an EMBL/GenBank/DDBJ whole genome shotgun (WGS) entry which is preliminary data.</text>
</comment>
<reference evidence="1 2" key="1">
    <citation type="submission" date="2019-03" db="EMBL/GenBank/DDBJ databases">
        <title>Single cell metagenomics reveals metabolic interactions within the superorganism composed of flagellate Streblomastix strix and complex community of Bacteroidetes bacteria on its surface.</title>
        <authorList>
            <person name="Treitli S.C."/>
            <person name="Kolisko M."/>
            <person name="Husnik F."/>
            <person name="Keeling P."/>
            <person name="Hampl V."/>
        </authorList>
    </citation>
    <scope>NUCLEOTIDE SEQUENCE [LARGE SCALE GENOMIC DNA]</scope>
    <source>
        <strain evidence="1">ST1C</strain>
    </source>
</reference>
<evidence type="ECO:0000313" key="2">
    <source>
        <dbReference type="Proteomes" id="UP000324800"/>
    </source>
</evidence>
<gene>
    <name evidence="1" type="ORF">EZS28_014525</name>
</gene>
<dbReference type="Proteomes" id="UP000324800">
    <property type="component" value="Unassembled WGS sequence"/>
</dbReference>
<evidence type="ECO:0000313" key="1">
    <source>
        <dbReference type="EMBL" id="KAA6389947.1"/>
    </source>
</evidence>
<sequence>MLNKSDCRLNDDNKRFRDNIKVQSWRHQKENSQAVKSGRDVRILALIINRKRHRNCYLERITQQESIISEDDEY</sequence>
<accession>A0A5J4W4V3</accession>
<organism evidence="1 2">
    <name type="scientific">Streblomastix strix</name>
    <dbReference type="NCBI Taxonomy" id="222440"/>
    <lineage>
        <taxon>Eukaryota</taxon>
        <taxon>Metamonada</taxon>
        <taxon>Preaxostyla</taxon>
        <taxon>Oxymonadida</taxon>
        <taxon>Streblomastigidae</taxon>
        <taxon>Streblomastix</taxon>
    </lineage>
</organism>